<sequence>MSRDYDSCVQPVLALTTETDTRQSGNLTYLFGDMLKPKDTKHILCVPAFADGFLFKSIQKNLVSKQEIVLDNELEIYQKKNSIQIFSSKNCSLIVLFKYSRNITEWNEIFDCIGSMLSMLLKDDIQNYDLYFPTFGTNNGISFHDTAFGIFYGLSFVQSIPEHPITKFKGVKVITPYSQNIQNTSCRTMLHIFNMFDTYAKSKDSTLSCMLCLDSPSTIILPCGHAILCQPCNKKLLSQGNNACIVCKTPFAKFFESVAPTKVQCVCHKQEEYASASASADNQDSDKHDEKVSEMTYIPCGHTDVLCATCENPSVINCKFCGEKVNKKIHIYSF</sequence>
<proteinExistence type="predicted"/>
<dbReference type="InterPro" id="IPR013083">
    <property type="entry name" value="Znf_RING/FYVE/PHD"/>
</dbReference>
<accession>A0A6C0DZ95</accession>
<feature type="domain" description="RING-type" evidence="1">
    <location>
        <begin position="209"/>
        <end position="248"/>
    </location>
</feature>
<dbReference type="SUPFAM" id="SSF57850">
    <property type="entry name" value="RING/U-box"/>
    <property type="match status" value="1"/>
</dbReference>
<organism evidence="2">
    <name type="scientific">viral metagenome</name>
    <dbReference type="NCBI Taxonomy" id="1070528"/>
    <lineage>
        <taxon>unclassified sequences</taxon>
        <taxon>metagenomes</taxon>
        <taxon>organismal metagenomes</taxon>
    </lineage>
</organism>
<dbReference type="EMBL" id="MN739696">
    <property type="protein sequence ID" value="QHT21670.1"/>
    <property type="molecule type" value="Genomic_DNA"/>
</dbReference>
<evidence type="ECO:0000259" key="1">
    <source>
        <dbReference type="PROSITE" id="PS50089"/>
    </source>
</evidence>
<reference evidence="2" key="1">
    <citation type="journal article" date="2020" name="Nature">
        <title>Giant virus diversity and host interactions through global metagenomics.</title>
        <authorList>
            <person name="Schulz F."/>
            <person name="Roux S."/>
            <person name="Paez-Espino D."/>
            <person name="Jungbluth S."/>
            <person name="Walsh D.A."/>
            <person name="Denef V.J."/>
            <person name="McMahon K.D."/>
            <person name="Konstantinidis K.T."/>
            <person name="Eloe-Fadrosh E.A."/>
            <person name="Kyrpides N.C."/>
            <person name="Woyke T."/>
        </authorList>
    </citation>
    <scope>NUCLEOTIDE SEQUENCE</scope>
    <source>
        <strain evidence="2">GVMAG-M-3300023179-103</strain>
    </source>
</reference>
<dbReference type="PROSITE" id="PS50089">
    <property type="entry name" value="ZF_RING_2"/>
    <property type="match status" value="1"/>
</dbReference>
<dbReference type="AlphaFoldDB" id="A0A6C0DZ95"/>
<dbReference type="InterPro" id="IPR001841">
    <property type="entry name" value="Znf_RING"/>
</dbReference>
<dbReference type="Gene3D" id="3.30.40.10">
    <property type="entry name" value="Zinc/RING finger domain, C3HC4 (zinc finger)"/>
    <property type="match status" value="1"/>
</dbReference>
<name>A0A6C0DZ95_9ZZZZ</name>
<evidence type="ECO:0000313" key="2">
    <source>
        <dbReference type="EMBL" id="QHT21670.1"/>
    </source>
</evidence>
<dbReference type="Pfam" id="PF13920">
    <property type="entry name" value="zf-C3HC4_3"/>
    <property type="match status" value="1"/>
</dbReference>
<protein>
    <recommendedName>
        <fullName evidence="1">RING-type domain-containing protein</fullName>
    </recommendedName>
</protein>